<dbReference type="SUPFAM" id="SSF54001">
    <property type="entry name" value="Cysteine proteinases"/>
    <property type="match status" value="1"/>
</dbReference>
<reference evidence="2" key="1">
    <citation type="submission" date="2020-05" db="EMBL/GenBank/DDBJ databases">
        <title>Phylogenomic resolution of chytrid fungi.</title>
        <authorList>
            <person name="Stajich J.E."/>
            <person name="Amses K."/>
            <person name="Simmons R."/>
            <person name="Seto K."/>
            <person name="Myers J."/>
            <person name="Bonds A."/>
            <person name="Quandt C.A."/>
            <person name="Barry K."/>
            <person name="Liu P."/>
            <person name="Grigoriev I."/>
            <person name="Longcore J.E."/>
            <person name="James T.Y."/>
        </authorList>
    </citation>
    <scope>NUCLEOTIDE SEQUENCE</scope>
    <source>
        <strain evidence="2">JEL0318</strain>
    </source>
</reference>
<proteinExistence type="predicted"/>
<keyword evidence="3" id="KW-1185">Reference proteome</keyword>
<gene>
    <name evidence="2" type="ORF">HK097_010299</name>
</gene>
<name>A0AAD5SB07_9FUNG</name>
<feature type="chain" id="PRO_5042045237" evidence="1">
    <location>
        <begin position="21"/>
        <end position="263"/>
    </location>
</feature>
<feature type="signal peptide" evidence="1">
    <location>
        <begin position="1"/>
        <end position="20"/>
    </location>
</feature>
<dbReference type="AlphaFoldDB" id="A0AAD5SB07"/>
<comment type="caution">
    <text evidence="2">The sequence shown here is derived from an EMBL/GenBank/DDBJ whole genome shotgun (WGS) entry which is preliminary data.</text>
</comment>
<accession>A0AAD5SB07</accession>
<organism evidence="2 3">
    <name type="scientific">Rhizophlyctis rosea</name>
    <dbReference type="NCBI Taxonomy" id="64517"/>
    <lineage>
        <taxon>Eukaryota</taxon>
        <taxon>Fungi</taxon>
        <taxon>Fungi incertae sedis</taxon>
        <taxon>Chytridiomycota</taxon>
        <taxon>Chytridiomycota incertae sedis</taxon>
        <taxon>Chytridiomycetes</taxon>
        <taxon>Rhizophlyctidales</taxon>
        <taxon>Rhizophlyctidaceae</taxon>
        <taxon>Rhizophlyctis</taxon>
    </lineage>
</organism>
<dbReference type="EMBL" id="JADGJD010000751">
    <property type="protein sequence ID" value="KAJ3048694.1"/>
    <property type="molecule type" value="Genomic_DNA"/>
</dbReference>
<evidence type="ECO:0000313" key="3">
    <source>
        <dbReference type="Proteomes" id="UP001212841"/>
    </source>
</evidence>
<dbReference type="Gene3D" id="3.90.1720.10">
    <property type="entry name" value="endopeptidase domain like (from Nostoc punctiforme)"/>
    <property type="match status" value="1"/>
</dbReference>
<dbReference type="Proteomes" id="UP001212841">
    <property type="component" value="Unassembled WGS sequence"/>
</dbReference>
<dbReference type="InterPro" id="IPR038765">
    <property type="entry name" value="Papain-like_cys_pep_sf"/>
</dbReference>
<sequence length="263" mass="27247">MTHIFLTLLAASAAISQVAAQTQDSACVNAGGYCQSTGTSCSGSYLTNYCPSSGSTIKCCQPKQDSACTAINGSCKYTNTPCSSGYLSNYCPSSGNNVKCCASSSGSTSSPCGIPKTRAGLAAAALWAHNSGQSISYTQGASRWSGITSRTCPKSGGSNPSYADCSAFVTWIYWSAFGNGPDNLNGATWSAGYTGTLLDHGASVSVANVRLADLVFYENPAHVGIVVSLSPLQVVQFGSTGVPKLSAYNYRTVTDIRTYNSFF</sequence>
<evidence type="ECO:0000256" key="1">
    <source>
        <dbReference type="SAM" id="SignalP"/>
    </source>
</evidence>
<keyword evidence="1" id="KW-0732">Signal</keyword>
<protein>
    <submittedName>
        <fullName evidence="2">Uncharacterized protein</fullName>
    </submittedName>
</protein>
<evidence type="ECO:0000313" key="2">
    <source>
        <dbReference type="EMBL" id="KAJ3048694.1"/>
    </source>
</evidence>